<keyword evidence="2" id="KW-1185">Reference proteome</keyword>
<sequence>MVLHNFYKGREDLHLLQIDPAKLGEGLVYDGAIEDQSKVFPHFYGPERSFGPLAFESVIGIEKLELVGGDFACRFLH</sequence>
<proteinExistence type="predicted"/>
<dbReference type="SUPFAM" id="SSF56399">
    <property type="entry name" value="ADP-ribosylation"/>
    <property type="match status" value="1"/>
</dbReference>
<dbReference type="Proteomes" id="UP001180020">
    <property type="component" value="Unassembled WGS sequence"/>
</dbReference>
<name>A0AAV9ER17_ACOCL</name>
<comment type="caution">
    <text evidence="1">The sequence shown here is derived from an EMBL/GenBank/DDBJ whole genome shotgun (WGS) entry which is preliminary data.</text>
</comment>
<reference evidence="1" key="1">
    <citation type="journal article" date="2023" name="Nat. Commun.">
        <title>Diploid and tetraploid genomes of Acorus and the evolution of monocots.</title>
        <authorList>
            <person name="Ma L."/>
            <person name="Liu K.W."/>
            <person name="Li Z."/>
            <person name="Hsiao Y.Y."/>
            <person name="Qi Y."/>
            <person name="Fu T."/>
            <person name="Tang G.D."/>
            <person name="Zhang D."/>
            <person name="Sun W.H."/>
            <person name="Liu D.K."/>
            <person name="Li Y."/>
            <person name="Chen G.Z."/>
            <person name="Liu X.D."/>
            <person name="Liao X.Y."/>
            <person name="Jiang Y.T."/>
            <person name="Yu X."/>
            <person name="Hao Y."/>
            <person name="Huang J."/>
            <person name="Zhao X.W."/>
            <person name="Ke S."/>
            <person name="Chen Y.Y."/>
            <person name="Wu W.L."/>
            <person name="Hsu J.L."/>
            <person name="Lin Y.F."/>
            <person name="Huang M.D."/>
            <person name="Li C.Y."/>
            <person name="Huang L."/>
            <person name="Wang Z.W."/>
            <person name="Zhao X."/>
            <person name="Zhong W.Y."/>
            <person name="Peng D.H."/>
            <person name="Ahmad S."/>
            <person name="Lan S."/>
            <person name="Zhang J.S."/>
            <person name="Tsai W.C."/>
            <person name="Van de Peer Y."/>
            <person name="Liu Z.J."/>
        </authorList>
    </citation>
    <scope>NUCLEOTIDE SEQUENCE</scope>
    <source>
        <strain evidence="1">CP</strain>
    </source>
</reference>
<organism evidence="1 2">
    <name type="scientific">Acorus calamus</name>
    <name type="common">Sweet flag</name>
    <dbReference type="NCBI Taxonomy" id="4465"/>
    <lineage>
        <taxon>Eukaryota</taxon>
        <taxon>Viridiplantae</taxon>
        <taxon>Streptophyta</taxon>
        <taxon>Embryophyta</taxon>
        <taxon>Tracheophyta</taxon>
        <taxon>Spermatophyta</taxon>
        <taxon>Magnoliopsida</taxon>
        <taxon>Liliopsida</taxon>
        <taxon>Acoraceae</taxon>
        <taxon>Acorus</taxon>
    </lineage>
</organism>
<dbReference type="PANTHER" id="PTHR34129">
    <property type="entry name" value="BLR1139 PROTEIN"/>
    <property type="match status" value="1"/>
</dbReference>
<dbReference type="PANTHER" id="PTHR34129:SF1">
    <property type="entry name" value="DUF952 DOMAIN-CONTAINING PROTEIN"/>
    <property type="match status" value="1"/>
</dbReference>
<dbReference type="Gene3D" id="3.20.170.20">
    <property type="entry name" value="Protein of unknown function DUF952"/>
    <property type="match status" value="1"/>
</dbReference>
<gene>
    <name evidence="1" type="ORF">QJS10_CPA05g00145</name>
</gene>
<reference evidence="1" key="2">
    <citation type="submission" date="2023-06" db="EMBL/GenBank/DDBJ databases">
        <authorList>
            <person name="Ma L."/>
            <person name="Liu K.-W."/>
            <person name="Li Z."/>
            <person name="Hsiao Y.-Y."/>
            <person name="Qi Y."/>
            <person name="Fu T."/>
            <person name="Tang G."/>
            <person name="Zhang D."/>
            <person name="Sun W.-H."/>
            <person name="Liu D.-K."/>
            <person name="Li Y."/>
            <person name="Chen G.-Z."/>
            <person name="Liu X.-D."/>
            <person name="Liao X.-Y."/>
            <person name="Jiang Y.-T."/>
            <person name="Yu X."/>
            <person name="Hao Y."/>
            <person name="Huang J."/>
            <person name="Zhao X.-W."/>
            <person name="Ke S."/>
            <person name="Chen Y.-Y."/>
            <person name="Wu W.-L."/>
            <person name="Hsu J.-L."/>
            <person name="Lin Y.-F."/>
            <person name="Huang M.-D."/>
            <person name="Li C.-Y."/>
            <person name="Huang L."/>
            <person name="Wang Z.-W."/>
            <person name="Zhao X."/>
            <person name="Zhong W.-Y."/>
            <person name="Peng D.-H."/>
            <person name="Ahmad S."/>
            <person name="Lan S."/>
            <person name="Zhang J.-S."/>
            <person name="Tsai W.-C."/>
            <person name="Van De Peer Y."/>
            <person name="Liu Z.-J."/>
        </authorList>
    </citation>
    <scope>NUCLEOTIDE SEQUENCE</scope>
    <source>
        <strain evidence="1">CP</strain>
        <tissue evidence="1">Leaves</tissue>
    </source>
</reference>
<evidence type="ECO:0000313" key="1">
    <source>
        <dbReference type="EMBL" id="KAK1316191.1"/>
    </source>
</evidence>
<dbReference type="EMBL" id="JAUJYO010000005">
    <property type="protein sequence ID" value="KAK1316191.1"/>
    <property type="molecule type" value="Genomic_DNA"/>
</dbReference>
<evidence type="ECO:0000313" key="2">
    <source>
        <dbReference type="Proteomes" id="UP001180020"/>
    </source>
</evidence>
<dbReference type="Pfam" id="PF06108">
    <property type="entry name" value="DUF952"/>
    <property type="match status" value="1"/>
</dbReference>
<dbReference type="InterPro" id="IPR009297">
    <property type="entry name" value="DUF952"/>
</dbReference>
<accession>A0AAV9ER17</accession>
<dbReference type="AlphaFoldDB" id="A0AAV9ER17"/>
<protein>
    <submittedName>
        <fullName evidence="1">Uncharacterized protein</fullName>
    </submittedName>
</protein>